<reference evidence="1 2" key="1">
    <citation type="journal article" date="2024" name="Ann. Entomol. Soc. Am.">
        <title>Genomic analyses of the southern and eastern yellowjacket wasps (Hymenoptera: Vespidae) reveal evolutionary signatures of social life.</title>
        <authorList>
            <person name="Catto M.A."/>
            <person name="Caine P.B."/>
            <person name="Orr S.E."/>
            <person name="Hunt B.G."/>
            <person name="Goodisman M.A.D."/>
        </authorList>
    </citation>
    <scope>NUCLEOTIDE SEQUENCE [LARGE SCALE GENOMIC DNA]</scope>
    <source>
        <strain evidence="1">233</strain>
        <tissue evidence="1">Head and thorax</tissue>
    </source>
</reference>
<organism evidence="1 2">
    <name type="scientific">Vespula squamosa</name>
    <name type="common">Southern yellow jacket</name>
    <name type="synonym">Wasp</name>
    <dbReference type="NCBI Taxonomy" id="30214"/>
    <lineage>
        <taxon>Eukaryota</taxon>
        <taxon>Metazoa</taxon>
        <taxon>Ecdysozoa</taxon>
        <taxon>Arthropoda</taxon>
        <taxon>Hexapoda</taxon>
        <taxon>Insecta</taxon>
        <taxon>Pterygota</taxon>
        <taxon>Neoptera</taxon>
        <taxon>Endopterygota</taxon>
        <taxon>Hymenoptera</taxon>
        <taxon>Apocrita</taxon>
        <taxon>Aculeata</taxon>
        <taxon>Vespoidea</taxon>
        <taxon>Vespidae</taxon>
        <taxon>Vespinae</taxon>
        <taxon>Vespula</taxon>
    </lineage>
</organism>
<evidence type="ECO:0000313" key="1">
    <source>
        <dbReference type="EMBL" id="KAL2740624.1"/>
    </source>
</evidence>
<sequence length="154" mass="17935">MYNISKKIKTLRIRSSVCSNDFMDQRRKRVSPRSNRIKLLFEEELLRARKPKVDVRVALSSVGRLITFFMSFQRGRGEEKEKEEKDVQLLMVDKPSATCQKLERDEFRGLRKRVSIRYTRIKKSRVTQIGASIVFEASTGRKALKVGQTEIAQP</sequence>
<keyword evidence="2" id="KW-1185">Reference proteome</keyword>
<dbReference type="AlphaFoldDB" id="A0ABD2C792"/>
<evidence type="ECO:0000313" key="2">
    <source>
        <dbReference type="Proteomes" id="UP001607302"/>
    </source>
</evidence>
<dbReference type="EMBL" id="JAUDFV010000020">
    <property type="protein sequence ID" value="KAL2740624.1"/>
    <property type="molecule type" value="Genomic_DNA"/>
</dbReference>
<protein>
    <submittedName>
        <fullName evidence="1">Uncharacterized protein</fullName>
    </submittedName>
</protein>
<proteinExistence type="predicted"/>
<comment type="caution">
    <text evidence="1">The sequence shown here is derived from an EMBL/GenBank/DDBJ whole genome shotgun (WGS) entry which is preliminary data.</text>
</comment>
<gene>
    <name evidence="1" type="ORF">V1478_000765</name>
</gene>
<name>A0ABD2C792_VESSQ</name>
<dbReference type="Proteomes" id="UP001607302">
    <property type="component" value="Unassembled WGS sequence"/>
</dbReference>
<accession>A0ABD2C792</accession>